<name>A0AAE9E4F6_CAEBR</name>
<evidence type="ECO:0000313" key="2">
    <source>
        <dbReference type="EMBL" id="UMM12270.1"/>
    </source>
</evidence>
<evidence type="ECO:0000313" key="3">
    <source>
        <dbReference type="Proteomes" id="UP000829354"/>
    </source>
</evidence>
<sequence>MTASLGEKKTETKNLEEEEEHIIDEDKAENSSLPKFPLESLPDVFLQHLHPFLKWSSLRSLSQVNSRFRTHYECHLNEAYSLSIKGQVSVGVGDLDSEQSVSYLSEFYTVRCELDDEMVVEWTLKLESGIRTVVHTQYDGEETMESTRSVSLSSRDYLEKILKWILQKYQFKKIHLGVSGLAPLFDIYKFKVDDVGVSDEVDSLNLAEKLSPKKLTLFPANQLIYKKGTLDLSKLPRLVDLRMYGVPLDLDQVGESKLLMVVADTVLGDKIKLRHVKKIVQNWKSGASAYKRIEIICSSFRFPTYKPHEQWFELQENDLEELYDHIPNPQGKFASFSYSLRRLEFTVWEKNKKNQPSSWLGYY</sequence>
<organism evidence="2 3">
    <name type="scientific">Caenorhabditis briggsae</name>
    <dbReference type="NCBI Taxonomy" id="6238"/>
    <lineage>
        <taxon>Eukaryota</taxon>
        <taxon>Metazoa</taxon>
        <taxon>Ecdysozoa</taxon>
        <taxon>Nematoda</taxon>
        <taxon>Chromadorea</taxon>
        <taxon>Rhabditida</taxon>
        <taxon>Rhabditina</taxon>
        <taxon>Rhabditomorpha</taxon>
        <taxon>Rhabditoidea</taxon>
        <taxon>Rhabditidae</taxon>
        <taxon>Peloderinae</taxon>
        <taxon>Caenorhabditis</taxon>
    </lineage>
</organism>
<dbReference type="Proteomes" id="UP000829354">
    <property type="component" value="Chromosome I"/>
</dbReference>
<feature type="compositionally biased region" description="Basic and acidic residues" evidence="1">
    <location>
        <begin position="1"/>
        <end position="15"/>
    </location>
</feature>
<evidence type="ECO:0008006" key="4">
    <source>
        <dbReference type="Google" id="ProtNLM"/>
    </source>
</evidence>
<reference evidence="2 3" key="1">
    <citation type="submission" date="2022-04" db="EMBL/GenBank/DDBJ databases">
        <title>Chromosome-level reference genomes for two strains of Caenorhabditis briggsae: an improved platform for comparative genomics.</title>
        <authorList>
            <person name="Stevens L."/>
            <person name="Andersen E."/>
        </authorList>
    </citation>
    <scope>NUCLEOTIDE SEQUENCE [LARGE SCALE GENOMIC DNA]</scope>
    <source>
        <strain evidence="2">VX34</strain>
        <tissue evidence="2">Whole-organism</tissue>
    </source>
</reference>
<evidence type="ECO:0000256" key="1">
    <source>
        <dbReference type="SAM" id="MobiDB-lite"/>
    </source>
</evidence>
<feature type="region of interest" description="Disordered" evidence="1">
    <location>
        <begin position="1"/>
        <end position="28"/>
    </location>
</feature>
<gene>
    <name evidence="2" type="ORF">L5515_001134</name>
</gene>
<dbReference type="AlphaFoldDB" id="A0AAE9E4F6"/>
<dbReference type="EMBL" id="CP092620">
    <property type="protein sequence ID" value="UMM12270.1"/>
    <property type="molecule type" value="Genomic_DNA"/>
</dbReference>
<proteinExistence type="predicted"/>
<keyword evidence="3" id="KW-1185">Reference proteome</keyword>
<accession>A0AAE9E4F6</accession>
<protein>
    <recommendedName>
        <fullName evidence="4">F-box domain-containing protein</fullName>
    </recommendedName>
</protein>